<dbReference type="Pfam" id="PF14959">
    <property type="entry name" value="GSAP-16"/>
    <property type="match status" value="1"/>
</dbReference>
<dbReference type="PANTHER" id="PTHR13630">
    <property type="entry name" value="GAMMA-SECRETASE-ACTIVATING PROTEIN"/>
    <property type="match status" value="1"/>
</dbReference>
<gene>
    <name evidence="2" type="ORF">HHUSO_G9350</name>
</gene>
<feature type="domain" description="Gamma-secretase-activating protein C-terminal" evidence="1">
    <location>
        <begin position="646"/>
        <end position="753"/>
    </location>
</feature>
<dbReference type="Proteomes" id="UP001369086">
    <property type="component" value="Unassembled WGS sequence"/>
</dbReference>
<dbReference type="InterPro" id="IPR026172">
    <property type="entry name" value="GSAP_fam"/>
</dbReference>
<comment type="caution">
    <text evidence="2">The sequence shown here is derived from an EMBL/GenBank/DDBJ whole genome shotgun (WGS) entry which is preliminary data.</text>
</comment>
<evidence type="ECO:0000313" key="2">
    <source>
        <dbReference type="EMBL" id="KAK6488014.1"/>
    </source>
</evidence>
<proteinExistence type="predicted"/>
<reference evidence="2 3" key="1">
    <citation type="submission" date="2021-05" db="EMBL/GenBank/DDBJ databases">
        <authorList>
            <person name="Zahm M."/>
            <person name="Klopp C."/>
            <person name="Cabau C."/>
            <person name="Kuhl H."/>
            <person name="Suciu R."/>
            <person name="Ciorpac M."/>
            <person name="Holostenco D."/>
            <person name="Gessner J."/>
            <person name="Wuertz S."/>
            <person name="Hohne C."/>
            <person name="Stock M."/>
            <person name="Gislard M."/>
            <person name="Lluch J."/>
            <person name="Milhes M."/>
            <person name="Lampietro C."/>
            <person name="Lopez Roques C."/>
            <person name="Donnadieu C."/>
            <person name="Du K."/>
            <person name="Schartl M."/>
            <person name="Guiguen Y."/>
        </authorList>
    </citation>
    <scope>NUCLEOTIDE SEQUENCE [LARGE SCALE GENOMIC DNA]</scope>
    <source>
        <strain evidence="2">Hh-F2</strain>
        <tissue evidence="2">Blood</tissue>
    </source>
</reference>
<organism evidence="2 3">
    <name type="scientific">Huso huso</name>
    <name type="common">Beluga</name>
    <name type="synonym">Acipenser huso</name>
    <dbReference type="NCBI Taxonomy" id="61971"/>
    <lineage>
        <taxon>Eukaryota</taxon>
        <taxon>Metazoa</taxon>
        <taxon>Chordata</taxon>
        <taxon>Craniata</taxon>
        <taxon>Vertebrata</taxon>
        <taxon>Euteleostomi</taxon>
        <taxon>Actinopterygii</taxon>
        <taxon>Chondrostei</taxon>
        <taxon>Acipenseriformes</taxon>
        <taxon>Acipenseridae</taxon>
        <taxon>Huso</taxon>
    </lineage>
</organism>
<keyword evidence="3" id="KW-1185">Reference proteome</keyword>
<evidence type="ECO:0000259" key="1">
    <source>
        <dbReference type="Pfam" id="PF14959"/>
    </source>
</evidence>
<protein>
    <submittedName>
        <fullName evidence="2">Gamma-secretase-activating protein isoform X2</fullName>
    </submittedName>
</protein>
<accession>A0ABR0ZT69</accession>
<name>A0ABR0ZT69_HUSHU</name>
<dbReference type="EMBL" id="JAHFZB010000007">
    <property type="protein sequence ID" value="KAK6488014.1"/>
    <property type="molecule type" value="Genomic_DNA"/>
</dbReference>
<dbReference type="PANTHER" id="PTHR13630:SF1">
    <property type="entry name" value="GAMMA-SECRETASE-ACTIVATING PROTEIN"/>
    <property type="match status" value="1"/>
</dbReference>
<sequence length="861" mass="98802">MLNLRSTFDLQKDVIQILERDYPAKGTEYSASSKVEGQVQIVHIERDGHILYEWKGTSETSIGGYDPFTKQNKLLFTFDKEVCVISCSVNKERTLLAVSILQDKKRSTINEPLRAVSKCLTLLIEIHPINNTKVLKAVDSRVRVQFLYPHSENTAVLESHLLLISEDSYIEQFHISLSTEEGYRVVIKNSDRLAKDRVAEDFTWAQWDTQAQRLFILVVTKQSCLKCIQFYPEHNFETLLELPLVLPTNPTTTVRLVNFGYDHYQEEKKADEGLNMHVLTSKTGSMCVCYSHPVRATEEVSYTVAFVHRGYSKTFTVALEGAGAPLLNQMFCINLDFYVAVCLPGHYLHFINTRHPDLACHSLFLSGEDASIHSLNPNSTVLSLSEAMVLDVQAGKVFKASISQSSLLELLYKSRQDCHILAALHCAVIYLSSDADVELEIMRWICDNVTRLGNFDHIQEFLLASLYGKIRLQSLCLDKVLPYTTMVHWEGEIPSVTCTTELLSQPVLREKARNLKGYWEELHWNMETMKYLDAVPNPRYKNNLISGEWTKLLAEMNAEEKKMSTQLRHALENTKKVLSIVDTWCLDKRVVPLFQEEDNQQRVLIGLLFFFFFLVDKLREHLYRHVGHLGKKKIDTLVVNYVATLLELVRQILETMWIKYSLSFQVLCFKQQGSSAEWAVFHVMSKILEAAKGLCLPLPPGFHSLHTVLGVRCLPIHTFLLYIDHGVLHLTETFVTRLLKDLDNSEANEQLKFSIMNRLPESLGQKIYQLWDHPISSACIARNYVKNLLAKLQKKQSSYSTERERSFLQPEFLPLSYLAKTLSDVENQALNPFEEQENVDAHFVEEIALKQTFILMGFEEK</sequence>
<dbReference type="InterPro" id="IPR028010">
    <property type="entry name" value="GSAP_C_dom"/>
</dbReference>
<evidence type="ECO:0000313" key="3">
    <source>
        <dbReference type="Proteomes" id="UP001369086"/>
    </source>
</evidence>